<organism evidence="7 8">
    <name type="scientific">Clostridium fallax</name>
    <dbReference type="NCBI Taxonomy" id="1533"/>
    <lineage>
        <taxon>Bacteria</taxon>
        <taxon>Bacillati</taxon>
        <taxon>Bacillota</taxon>
        <taxon>Clostridia</taxon>
        <taxon>Eubacteriales</taxon>
        <taxon>Clostridiaceae</taxon>
        <taxon>Clostridium</taxon>
    </lineage>
</organism>
<dbReference type="PANTHER" id="PTHR43025">
    <property type="entry name" value="MONOGALACTOSYLDIACYLGLYCEROL SYNTHASE"/>
    <property type="match status" value="1"/>
</dbReference>
<gene>
    <name evidence="7" type="ORF">SAMN05443638_11261</name>
</gene>
<dbReference type="InterPro" id="IPR009695">
    <property type="entry name" value="Diacylglyc_glucosyltr_N"/>
</dbReference>
<feature type="domain" description="Glycosyl transferase family 28 C-terminal" evidence="5">
    <location>
        <begin position="198"/>
        <end position="350"/>
    </location>
</feature>
<dbReference type="Pfam" id="PF06925">
    <property type="entry name" value="MGDG_synth"/>
    <property type="match status" value="1"/>
</dbReference>
<comment type="similarity">
    <text evidence="2">Belongs to the glycosyltransferase 28 family.</text>
</comment>
<evidence type="ECO:0000256" key="2">
    <source>
        <dbReference type="ARBA" id="ARBA00006962"/>
    </source>
</evidence>
<feature type="domain" description="Diacylglycerol glucosyltransferase N-terminal" evidence="6">
    <location>
        <begin position="15"/>
        <end position="177"/>
    </location>
</feature>
<keyword evidence="4 7" id="KW-0808">Transferase</keyword>
<evidence type="ECO:0000313" key="8">
    <source>
        <dbReference type="Proteomes" id="UP000184035"/>
    </source>
</evidence>
<dbReference type="SUPFAM" id="SSF53756">
    <property type="entry name" value="UDP-Glycosyltransferase/glycogen phosphorylase"/>
    <property type="match status" value="1"/>
</dbReference>
<dbReference type="GO" id="GO:0016758">
    <property type="term" value="F:hexosyltransferase activity"/>
    <property type="evidence" value="ECO:0007669"/>
    <property type="project" value="InterPro"/>
</dbReference>
<sequence length="368" mass="41611">MKKVLLLTTSTGQGHNQAANSLSEIFTKENFKVIKYDFLYNTSPFWNSLIVKGYEFSAAKIPKLFGIFYKITDNKFTNKSLKFNFWGIEKKLLDYINKEKPDLIIATHPLSINIIGRLKEKGLINIPFISIVTDFVAHGTYLCDYVDAYVAGSSITKESLCNRGIPENKVFIFGIPIKSEFYKKSDDLKLPKDDYFNILLMSGSMGIAKISYVLKELLKNRHNLRITVICGRNQQLKENLLKLYSKPIDGKKIHIIGYTNDVCTIMDNSDILISKPGGLTSTEAITKNIPLIIPFVIPGQESQNTEFLTNAGLAIYIDNLKTLNENVNNLIENPDLMSNMKLNLTNLSKQYSLQKIVDLSNELINKKG</sequence>
<dbReference type="Gene3D" id="3.40.50.2000">
    <property type="entry name" value="Glycogen Phosphorylase B"/>
    <property type="match status" value="1"/>
</dbReference>
<dbReference type="GO" id="GO:0009247">
    <property type="term" value="P:glycolipid biosynthetic process"/>
    <property type="evidence" value="ECO:0007669"/>
    <property type="project" value="InterPro"/>
</dbReference>
<dbReference type="RefSeq" id="WP_072895784.1">
    <property type="nucleotide sequence ID" value="NZ_FQVM01000012.1"/>
</dbReference>
<keyword evidence="3" id="KW-0328">Glycosyltransferase</keyword>
<evidence type="ECO:0000256" key="1">
    <source>
        <dbReference type="ARBA" id="ARBA00004370"/>
    </source>
</evidence>
<name>A0A1M4WIL4_9CLOT</name>
<evidence type="ECO:0000256" key="3">
    <source>
        <dbReference type="ARBA" id="ARBA00022676"/>
    </source>
</evidence>
<reference evidence="7 8" key="1">
    <citation type="submission" date="2016-11" db="EMBL/GenBank/DDBJ databases">
        <authorList>
            <person name="Jaros S."/>
            <person name="Januszkiewicz K."/>
            <person name="Wedrychowicz H."/>
        </authorList>
    </citation>
    <scope>NUCLEOTIDE SEQUENCE [LARGE SCALE GENOMIC DNA]</scope>
    <source>
        <strain evidence="7 8">DSM 2631</strain>
    </source>
</reference>
<dbReference type="GO" id="GO:0016020">
    <property type="term" value="C:membrane"/>
    <property type="evidence" value="ECO:0007669"/>
    <property type="project" value="UniProtKB-SubCell"/>
</dbReference>
<dbReference type="Proteomes" id="UP000184035">
    <property type="component" value="Unassembled WGS sequence"/>
</dbReference>
<protein>
    <submittedName>
        <fullName evidence="7">Processive 1,2-diacylglycerol beta-glucosyltransferase</fullName>
    </submittedName>
</protein>
<dbReference type="InterPro" id="IPR050519">
    <property type="entry name" value="Glycosyltransf_28_UgtP"/>
</dbReference>
<dbReference type="InterPro" id="IPR007235">
    <property type="entry name" value="Glyco_trans_28_C"/>
</dbReference>
<evidence type="ECO:0000313" key="7">
    <source>
        <dbReference type="EMBL" id="SHE81066.1"/>
    </source>
</evidence>
<evidence type="ECO:0000259" key="6">
    <source>
        <dbReference type="Pfam" id="PF06925"/>
    </source>
</evidence>
<dbReference type="PANTHER" id="PTHR43025:SF3">
    <property type="entry name" value="MONOGALACTOSYLDIACYLGLYCEROL SYNTHASE 1, CHLOROPLASTIC"/>
    <property type="match status" value="1"/>
</dbReference>
<dbReference type="Pfam" id="PF04101">
    <property type="entry name" value="Glyco_tran_28_C"/>
    <property type="match status" value="1"/>
</dbReference>
<comment type="subcellular location">
    <subcellularLocation>
        <location evidence="1">Membrane</location>
    </subcellularLocation>
</comment>
<evidence type="ECO:0000259" key="5">
    <source>
        <dbReference type="Pfam" id="PF04101"/>
    </source>
</evidence>
<dbReference type="AlphaFoldDB" id="A0A1M4WIL4"/>
<evidence type="ECO:0000256" key="4">
    <source>
        <dbReference type="ARBA" id="ARBA00022679"/>
    </source>
</evidence>
<dbReference type="EMBL" id="FQVM01000012">
    <property type="protein sequence ID" value="SHE81066.1"/>
    <property type="molecule type" value="Genomic_DNA"/>
</dbReference>
<dbReference type="OrthoDB" id="9815663at2"/>
<accession>A0A1M4WIL4</accession>
<proteinExistence type="inferred from homology"/>
<dbReference type="STRING" id="1533.SAMN05443638_11261"/>
<keyword evidence="8" id="KW-1185">Reference proteome</keyword>